<dbReference type="PROSITE" id="PS01124">
    <property type="entry name" value="HTH_ARAC_FAMILY_2"/>
    <property type="match status" value="1"/>
</dbReference>
<proteinExistence type="predicted"/>
<dbReference type="GO" id="GO:0043565">
    <property type="term" value="F:sequence-specific DNA binding"/>
    <property type="evidence" value="ECO:0007669"/>
    <property type="project" value="InterPro"/>
</dbReference>
<evidence type="ECO:0000313" key="5">
    <source>
        <dbReference type="EMBL" id="TLS51772.1"/>
    </source>
</evidence>
<evidence type="ECO:0000256" key="3">
    <source>
        <dbReference type="ARBA" id="ARBA00023163"/>
    </source>
</evidence>
<protein>
    <submittedName>
        <fullName evidence="5">Helix-turn-helix transcriptional regulator</fullName>
    </submittedName>
</protein>
<dbReference type="GO" id="GO:0003700">
    <property type="term" value="F:DNA-binding transcription factor activity"/>
    <property type="evidence" value="ECO:0007669"/>
    <property type="project" value="InterPro"/>
</dbReference>
<keyword evidence="1" id="KW-0805">Transcription regulation</keyword>
<dbReference type="Proteomes" id="UP000309676">
    <property type="component" value="Unassembled WGS sequence"/>
</dbReference>
<dbReference type="EMBL" id="VCIW01000007">
    <property type="protein sequence ID" value="TLS51772.1"/>
    <property type="molecule type" value="Genomic_DNA"/>
</dbReference>
<dbReference type="InterPro" id="IPR018062">
    <property type="entry name" value="HTH_AraC-typ_CS"/>
</dbReference>
<evidence type="ECO:0000256" key="2">
    <source>
        <dbReference type="ARBA" id="ARBA00023125"/>
    </source>
</evidence>
<feature type="domain" description="HTH araC/xylS-type" evidence="4">
    <location>
        <begin position="177"/>
        <end position="276"/>
    </location>
</feature>
<dbReference type="Pfam" id="PF12833">
    <property type="entry name" value="HTH_18"/>
    <property type="match status" value="1"/>
</dbReference>
<evidence type="ECO:0000313" key="6">
    <source>
        <dbReference type="Proteomes" id="UP000309676"/>
    </source>
</evidence>
<dbReference type="PANTHER" id="PTHR43280:SF2">
    <property type="entry name" value="HTH-TYPE TRANSCRIPTIONAL REGULATOR EXSA"/>
    <property type="match status" value="1"/>
</dbReference>
<gene>
    <name evidence="5" type="ORF">FE782_12715</name>
</gene>
<name>A0A5R9G5X7_9BACL</name>
<accession>A0A5R9G5X7</accession>
<dbReference type="PRINTS" id="PR00032">
    <property type="entry name" value="HTHARAC"/>
</dbReference>
<comment type="caution">
    <text evidence="5">The sequence shown here is derived from an EMBL/GenBank/DDBJ whole genome shotgun (WGS) entry which is preliminary data.</text>
</comment>
<keyword evidence="2" id="KW-0238">DNA-binding</keyword>
<dbReference type="PANTHER" id="PTHR43280">
    <property type="entry name" value="ARAC-FAMILY TRANSCRIPTIONAL REGULATOR"/>
    <property type="match status" value="1"/>
</dbReference>
<reference evidence="5 6" key="1">
    <citation type="submission" date="2019-05" db="EMBL/GenBank/DDBJ databases">
        <authorList>
            <person name="Narsing Rao M.P."/>
            <person name="Li W.J."/>
        </authorList>
    </citation>
    <scope>NUCLEOTIDE SEQUENCE [LARGE SCALE GENOMIC DNA]</scope>
    <source>
        <strain evidence="5 6">SYSU_K30003</strain>
    </source>
</reference>
<dbReference type="SUPFAM" id="SSF46689">
    <property type="entry name" value="Homeodomain-like"/>
    <property type="match status" value="2"/>
</dbReference>
<organism evidence="5 6">
    <name type="scientific">Paenibacillus antri</name>
    <dbReference type="NCBI Taxonomy" id="2582848"/>
    <lineage>
        <taxon>Bacteria</taxon>
        <taxon>Bacillati</taxon>
        <taxon>Bacillota</taxon>
        <taxon>Bacilli</taxon>
        <taxon>Bacillales</taxon>
        <taxon>Paenibacillaceae</taxon>
        <taxon>Paenibacillus</taxon>
    </lineage>
</organism>
<sequence>MHGFPICHILFCMNRERIAMRITRLVRHSFHLSRERFQLPEDRYADWALLAAQGGRFAYELASDEGTVARGFSQYGDVLLCPPGYVLRRDALEPVLFHFAEFAVDDPRDLPIGNVRVSDLQRLDSTFACLKDWQQDVPDRRDDSEGEHLLLDLLYLTVRARRQAERRENRCGDPLMEQAAAYIRQHALEGRLSLQQLAERLRIGPSQLTRRFQAAYGVSPVRYATEARLAKARALLADAELTLDEIAERCGFQNAFYFSRVFTKYMKSSPSAYRKTHWV</sequence>
<evidence type="ECO:0000256" key="1">
    <source>
        <dbReference type="ARBA" id="ARBA00023015"/>
    </source>
</evidence>
<dbReference type="PROSITE" id="PS00041">
    <property type="entry name" value="HTH_ARAC_FAMILY_1"/>
    <property type="match status" value="1"/>
</dbReference>
<keyword evidence="3" id="KW-0804">Transcription</keyword>
<dbReference type="InterPro" id="IPR020449">
    <property type="entry name" value="Tscrpt_reg_AraC-type_HTH"/>
</dbReference>
<keyword evidence="6" id="KW-1185">Reference proteome</keyword>
<dbReference type="AlphaFoldDB" id="A0A5R9G5X7"/>
<dbReference type="SMART" id="SM00342">
    <property type="entry name" value="HTH_ARAC"/>
    <property type="match status" value="1"/>
</dbReference>
<dbReference type="InterPro" id="IPR018060">
    <property type="entry name" value="HTH_AraC"/>
</dbReference>
<dbReference type="Gene3D" id="1.10.10.60">
    <property type="entry name" value="Homeodomain-like"/>
    <property type="match status" value="2"/>
</dbReference>
<dbReference type="InterPro" id="IPR009057">
    <property type="entry name" value="Homeodomain-like_sf"/>
</dbReference>
<evidence type="ECO:0000259" key="4">
    <source>
        <dbReference type="PROSITE" id="PS01124"/>
    </source>
</evidence>